<dbReference type="InterPro" id="IPR003591">
    <property type="entry name" value="Leu-rich_rpt_typical-subtyp"/>
</dbReference>
<dbReference type="SMART" id="SM00369">
    <property type="entry name" value="LRR_TYP"/>
    <property type="match status" value="5"/>
</dbReference>
<dbReference type="GO" id="GO:0006952">
    <property type="term" value="P:defense response"/>
    <property type="evidence" value="ECO:0007669"/>
    <property type="project" value="UniProtKB-KW"/>
</dbReference>
<protein>
    <recommendedName>
        <fullName evidence="1">ADP-ribosyl cyclase/cyclic ADP-ribose hydrolase</fullName>
        <ecNumber evidence="1">3.2.2.6</ecNumber>
    </recommendedName>
</protein>
<evidence type="ECO:0000259" key="10">
    <source>
        <dbReference type="Pfam" id="PF23598"/>
    </source>
</evidence>
<dbReference type="EMBL" id="QGNW01000756">
    <property type="protein sequence ID" value="RVW62901.1"/>
    <property type="molecule type" value="Genomic_DNA"/>
</dbReference>
<feature type="domain" description="NB-ARC" evidence="7">
    <location>
        <begin position="1"/>
        <end position="154"/>
    </location>
</feature>
<dbReference type="Gene3D" id="1.10.8.430">
    <property type="entry name" value="Helical domain of apoptotic protease-activating factors"/>
    <property type="match status" value="1"/>
</dbReference>
<dbReference type="PANTHER" id="PTHR11017:SF570">
    <property type="entry name" value="DISEASE RESISTANCE PROTEIN (TIR-NBS CLASS)-RELATED"/>
    <property type="match status" value="1"/>
</dbReference>
<dbReference type="InterPro" id="IPR002182">
    <property type="entry name" value="NB-ARC"/>
</dbReference>
<dbReference type="EC" id="3.2.2.6" evidence="1"/>
<dbReference type="InterPro" id="IPR011713">
    <property type="entry name" value="Leu-rich_rpt_3"/>
</dbReference>
<evidence type="ECO:0000256" key="3">
    <source>
        <dbReference type="ARBA" id="ARBA00022737"/>
    </source>
</evidence>
<dbReference type="GO" id="GO:0061809">
    <property type="term" value="F:NAD+ nucleosidase activity, cyclic ADP-ribose generating"/>
    <property type="evidence" value="ECO:0007669"/>
    <property type="project" value="UniProtKB-EC"/>
</dbReference>
<comment type="caution">
    <text evidence="11">The sequence shown here is derived from an EMBL/GenBank/DDBJ whole genome shotgun (WGS) entry which is preliminary data.</text>
</comment>
<dbReference type="Proteomes" id="UP000288805">
    <property type="component" value="Unassembled WGS sequence"/>
</dbReference>
<evidence type="ECO:0000256" key="2">
    <source>
        <dbReference type="ARBA" id="ARBA00022614"/>
    </source>
</evidence>
<dbReference type="SUPFAM" id="SSF52047">
    <property type="entry name" value="RNI-like"/>
    <property type="match status" value="1"/>
</dbReference>
<keyword evidence="4" id="KW-0611">Plant defense</keyword>
<dbReference type="InterPro" id="IPR032675">
    <property type="entry name" value="LRR_dom_sf"/>
</dbReference>
<organism evidence="11 12">
    <name type="scientific">Vitis vinifera</name>
    <name type="common">Grape</name>
    <dbReference type="NCBI Taxonomy" id="29760"/>
    <lineage>
        <taxon>Eukaryota</taxon>
        <taxon>Viridiplantae</taxon>
        <taxon>Streptophyta</taxon>
        <taxon>Embryophyta</taxon>
        <taxon>Tracheophyta</taxon>
        <taxon>Spermatophyta</taxon>
        <taxon>Magnoliopsida</taxon>
        <taxon>eudicotyledons</taxon>
        <taxon>Gunneridae</taxon>
        <taxon>Pentapetalae</taxon>
        <taxon>rosids</taxon>
        <taxon>Vitales</taxon>
        <taxon>Vitaceae</taxon>
        <taxon>Viteae</taxon>
        <taxon>Vitis</taxon>
    </lineage>
</organism>
<dbReference type="Pfam" id="PF20160">
    <property type="entry name" value="C-JID"/>
    <property type="match status" value="1"/>
</dbReference>
<evidence type="ECO:0000313" key="11">
    <source>
        <dbReference type="EMBL" id="RVW62901.1"/>
    </source>
</evidence>
<gene>
    <name evidence="11" type="primary">DSC1_48</name>
    <name evidence="11" type="ORF">CK203_059768</name>
</gene>
<dbReference type="SUPFAM" id="SSF52540">
    <property type="entry name" value="P-loop containing nucleoside triphosphate hydrolases"/>
    <property type="match status" value="1"/>
</dbReference>
<feature type="domain" description="Disease resistance protein Roq1-like winged-helix" evidence="9">
    <location>
        <begin position="222"/>
        <end position="289"/>
    </location>
</feature>
<dbReference type="Pfam" id="PF12799">
    <property type="entry name" value="LRR_4"/>
    <property type="match status" value="1"/>
</dbReference>
<dbReference type="PANTHER" id="PTHR11017">
    <property type="entry name" value="LEUCINE-RICH REPEAT-CONTAINING PROTEIN"/>
    <property type="match status" value="1"/>
</dbReference>
<dbReference type="PROSITE" id="PS51450">
    <property type="entry name" value="LRR"/>
    <property type="match status" value="2"/>
</dbReference>
<evidence type="ECO:0000313" key="12">
    <source>
        <dbReference type="Proteomes" id="UP000288805"/>
    </source>
</evidence>
<dbReference type="InterPro" id="IPR058192">
    <property type="entry name" value="WHD_ROQ1-like"/>
</dbReference>
<dbReference type="InterPro" id="IPR055414">
    <property type="entry name" value="LRR_R13L4/SHOC2-like"/>
</dbReference>
<feature type="domain" description="C-JID" evidence="8">
    <location>
        <begin position="842"/>
        <end position="956"/>
    </location>
</feature>
<evidence type="ECO:0000259" key="7">
    <source>
        <dbReference type="Pfam" id="PF00931"/>
    </source>
</evidence>
<dbReference type="Pfam" id="PF00931">
    <property type="entry name" value="NB-ARC"/>
    <property type="match status" value="1"/>
</dbReference>
<dbReference type="InterPro" id="IPR042197">
    <property type="entry name" value="Apaf_helical"/>
</dbReference>
<evidence type="ECO:0000256" key="5">
    <source>
        <dbReference type="ARBA" id="ARBA00023027"/>
    </source>
</evidence>
<sequence>MVGIYGTGGIGKTTIAKVVYNDMLDQFKRHSFLENVREKSKDDHGLLELQKKLLCDILMEKDLKLSNIGEGIETIKSKCCFEKVLIVLDDVDCERQLEFLAPNSDCFHQGSIIIVTTRNKRCLDVYESYSSYKPKVLAPEQAKELFCWKAFKQDHPIENFVDLSNCILDYAKDLPLALVVLGSFLFRRDVDEWESTLDKLKTNPLKDIQKVLQISYDGLDDKCKKLFLDIACFFKDEDEKMVTRILEGCKFHPKIGLRVLGERCLISIEDNTIRMHDLLQEMGWAIVRQNDPEHPEEWSRLWELQDIERTKNIEGIFINWAWAIEKRIQLTAEAFKKMNRLRLLKVGYEMVQLSQDFELSCHDLVYFHWDDYPLESLPSNFHADNLVELNLQYSKIKHLWEGNMPAKKLKVINLSYSYHLADISSISSLPNLEILILKGCIGLESLPRNLHKLECLQTLSCDGCSNLKSFPEIEKEMRSLRELNLSRTGIMELPSSIRHLNGLEDLDLSSCENLLSLPDSICSLSSLQTLLLKRCSELKAFPDINIGSLKALKLLDLSHCKNLESLPESIYNLSSLKTLQIRDCPKFVGTLVMNLGFDLCSLRSLDLTCQITNSGVIWNNYCVSSLKALNPRCPLSSLVELCARNSNLMERDILSGSFHLSSLRIFSLRSFHLMKGGILSDIFHLSSLEELSLSECNIMEVGTPDYIWNLSSLLRLYLSKCNLMEGEIPNHIWHLSSLEELYLDGNHFSSLPAGISRLTNLRVLDLSHCKNLQQIPELPSSLLFLDVHCSGGISSSASPLPIHSMVNCFKPEIPVPRIYSGCTSFIGNGISILIPRRSGILEWIRYQRMGSHKVTIELPLNWYENKDLLGFALCCVYESADTADDEPHNASACESENEESSQPYYIVWVIFYPKVAFKEAIKLFYQSNQWTHFMASFGGFRRVEQCGIRLIYAEEYEQKHPTMTQGSTSHGNFGEHGSAFNSSSKASGGHLTILLSPREVCPTLICNRFVPWPPACIIILEVSSQHAIEAGPIDFDDPGTNDEVVSNHDTPVSCRPLNQLQNENVPQHLIPHKTFSGNRPSLRLLLPSLDA</sequence>
<name>A0A438FSI1_VITVI</name>
<dbReference type="GO" id="GO:0051707">
    <property type="term" value="P:response to other organism"/>
    <property type="evidence" value="ECO:0007669"/>
    <property type="project" value="UniProtKB-ARBA"/>
</dbReference>
<accession>A0A438FSI1</accession>
<evidence type="ECO:0000256" key="6">
    <source>
        <dbReference type="ARBA" id="ARBA00047304"/>
    </source>
</evidence>
<reference evidence="11 12" key="1">
    <citation type="journal article" date="2018" name="PLoS Genet.">
        <title>Population sequencing reveals clonal diversity and ancestral inbreeding in the grapevine cultivar Chardonnay.</title>
        <authorList>
            <person name="Roach M.J."/>
            <person name="Johnson D.L."/>
            <person name="Bohlmann J."/>
            <person name="van Vuuren H.J."/>
            <person name="Jones S.J."/>
            <person name="Pretorius I.S."/>
            <person name="Schmidt S.A."/>
            <person name="Borneman A.R."/>
        </authorList>
    </citation>
    <scope>NUCLEOTIDE SEQUENCE [LARGE SCALE GENOMIC DNA]</scope>
    <source>
        <strain evidence="12">cv. Chardonnay</strain>
        <tissue evidence="11">Leaf</tissue>
    </source>
</reference>
<dbReference type="Pfam" id="PF23598">
    <property type="entry name" value="LRR_14"/>
    <property type="match status" value="1"/>
</dbReference>
<dbReference type="PRINTS" id="PR00364">
    <property type="entry name" value="DISEASERSIST"/>
</dbReference>
<keyword evidence="5" id="KW-0520">NAD</keyword>
<comment type="catalytic activity">
    <reaction evidence="6">
        <text>NAD(+) + H2O = ADP-D-ribose + nicotinamide + H(+)</text>
        <dbReference type="Rhea" id="RHEA:16301"/>
        <dbReference type="ChEBI" id="CHEBI:15377"/>
        <dbReference type="ChEBI" id="CHEBI:15378"/>
        <dbReference type="ChEBI" id="CHEBI:17154"/>
        <dbReference type="ChEBI" id="CHEBI:57540"/>
        <dbReference type="ChEBI" id="CHEBI:57967"/>
        <dbReference type="EC" id="3.2.2.6"/>
    </reaction>
    <physiologicalReaction direction="left-to-right" evidence="6">
        <dbReference type="Rhea" id="RHEA:16302"/>
    </physiologicalReaction>
</comment>
<keyword evidence="3" id="KW-0677">Repeat</keyword>
<keyword evidence="2" id="KW-0433">Leucine-rich repeat</keyword>
<dbReference type="SUPFAM" id="SSF52058">
    <property type="entry name" value="L domain-like"/>
    <property type="match status" value="1"/>
</dbReference>
<dbReference type="InterPro" id="IPR001611">
    <property type="entry name" value="Leu-rich_rpt"/>
</dbReference>
<dbReference type="Pfam" id="PF23282">
    <property type="entry name" value="WHD_ROQ1"/>
    <property type="match status" value="1"/>
</dbReference>
<dbReference type="InterPro" id="IPR027417">
    <property type="entry name" value="P-loop_NTPase"/>
</dbReference>
<proteinExistence type="predicted"/>
<evidence type="ECO:0000256" key="1">
    <source>
        <dbReference type="ARBA" id="ARBA00011982"/>
    </source>
</evidence>
<dbReference type="GO" id="GO:0043531">
    <property type="term" value="F:ADP binding"/>
    <property type="evidence" value="ECO:0007669"/>
    <property type="project" value="InterPro"/>
</dbReference>
<dbReference type="AlphaFoldDB" id="A0A438FSI1"/>
<dbReference type="Gene3D" id="3.80.10.10">
    <property type="entry name" value="Ribonuclease Inhibitor"/>
    <property type="match status" value="3"/>
</dbReference>
<feature type="domain" description="Disease resistance R13L4/SHOC-2-like LRR" evidence="10">
    <location>
        <begin position="477"/>
        <end position="615"/>
    </location>
</feature>
<dbReference type="InterPro" id="IPR045344">
    <property type="entry name" value="C-JID"/>
</dbReference>
<dbReference type="Pfam" id="PF07725">
    <property type="entry name" value="LRR_3"/>
    <property type="match status" value="1"/>
</dbReference>
<dbReference type="InterPro" id="IPR044974">
    <property type="entry name" value="Disease_R_plants"/>
</dbReference>
<dbReference type="Gene3D" id="3.40.50.300">
    <property type="entry name" value="P-loop containing nucleotide triphosphate hydrolases"/>
    <property type="match status" value="1"/>
</dbReference>
<evidence type="ECO:0000256" key="4">
    <source>
        <dbReference type="ARBA" id="ARBA00022821"/>
    </source>
</evidence>
<dbReference type="InterPro" id="IPR025875">
    <property type="entry name" value="Leu-rich_rpt_4"/>
</dbReference>
<evidence type="ECO:0000259" key="8">
    <source>
        <dbReference type="Pfam" id="PF20160"/>
    </source>
</evidence>
<evidence type="ECO:0000259" key="9">
    <source>
        <dbReference type="Pfam" id="PF23282"/>
    </source>
</evidence>